<dbReference type="AlphaFoldDB" id="A0ABD2HPS0"/>
<protein>
    <recommendedName>
        <fullName evidence="2">Protein LTV1 homolog</fullName>
    </recommendedName>
</protein>
<feature type="region of interest" description="Disordered" evidence="3">
    <location>
        <begin position="367"/>
        <end position="471"/>
    </location>
</feature>
<name>A0ABD2HPS0_HETSC</name>
<evidence type="ECO:0000256" key="2">
    <source>
        <dbReference type="ARBA" id="ARBA00021561"/>
    </source>
</evidence>
<feature type="compositionally biased region" description="Acidic residues" evidence="3">
    <location>
        <begin position="203"/>
        <end position="213"/>
    </location>
</feature>
<feature type="compositionally biased region" description="Basic and acidic residues" evidence="3">
    <location>
        <begin position="416"/>
        <end position="436"/>
    </location>
</feature>
<evidence type="ECO:0000313" key="5">
    <source>
        <dbReference type="Proteomes" id="UP001620645"/>
    </source>
</evidence>
<evidence type="ECO:0000313" key="4">
    <source>
        <dbReference type="EMBL" id="KAL3069724.1"/>
    </source>
</evidence>
<dbReference type="Proteomes" id="UP001620645">
    <property type="component" value="Unassembled WGS sequence"/>
</dbReference>
<dbReference type="InterPro" id="IPR007307">
    <property type="entry name" value="Ltv1"/>
</dbReference>
<dbReference type="PANTHER" id="PTHR21531:SF0">
    <property type="entry name" value="PROTEIN LTV1 HOMOLOG"/>
    <property type="match status" value="1"/>
</dbReference>
<evidence type="ECO:0000256" key="1">
    <source>
        <dbReference type="ARBA" id="ARBA00009078"/>
    </source>
</evidence>
<accession>A0ABD2HPS0</accession>
<organism evidence="4 5">
    <name type="scientific">Heterodera schachtii</name>
    <name type="common">Sugarbeet cyst nematode worm</name>
    <name type="synonym">Tylenchus schachtii</name>
    <dbReference type="NCBI Taxonomy" id="97005"/>
    <lineage>
        <taxon>Eukaryota</taxon>
        <taxon>Metazoa</taxon>
        <taxon>Ecdysozoa</taxon>
        <taxon>Nematoda</taxon>
        <taxon>Chromadorea</taxon>
        <taxon>Rhabditida</taxon>
        <taxon>Tylenchina</taxon>
        <taxon>Tylenchomorpha</taxon>
        <taxon>Tylenchoidea</taxon>
        <taxon>Heteroderidae</taxon>
        <taxon>Heteroderinae</taxon>
        <taxon>Heterodera</taxon>
    </lineage>
</organism>
<dbReference type="Pfam" id="PF04180">
    <property type="entry name" value="LTV"/>
    <property type="match status" value="1"/>
</dbReference>
<reference evidence="4 5" key="1">
    <citation type="submission" date="2024-10" db="EMBL/GenBank/DDBJ databases">
        <authorList>
            <person name="Kim D."/>
        </authorList>
    </citation>
    <scope>NUCLEOTIDE SEQUENCE [LARGE SCALE GENOMIC DNA]</scope>
    <source>
        <strain evidence="4">Taebaek</strain>
    </source>
</reference>
<dbReference type="EMBL" id="JBICCN010000427">
    <property type="protein sequence ID" value="KAL3069724.1"/>
    <property type="molecule type" value="Genomic_DNA"/>
</dbReference>
<keyword evidence="5" id="KW-1185">Reference proteome</keyword>
<feature type="compositionally biased region" description="Basic and acidic residues" evidence="3">
    <location>
        <begin position="444"/>
        <end position="460"/>
    </location>
</feature>
<comment type="caution">
    <text evidence="4">The sequence shown here is derived from an EMBL/GenBank/DDBJ whole genome shotgun (WGS) entry which is preliminary data.</text>
</comment>
<sequence length="471" mass="53651">MGKHKKPFIDRKSAVSFRLLHRSQKDPLIADESLGERVLDPVSSDAKKLEERRKFGVYYRDDYDYLRHLKEVGETVDLIGDEPIVEREVIGADDQTTSKQFNSCIFETHGVELRVGMLNRAAPSNELLPDFDPDIVAALDGEIDNSGADDDDELDDDFVAKANAPGGKDDDKLFDYRNENRGKEEILQRFGLRNAREKFSDESSADEEDDETDSSATQSEVDERKTTFTNYSMSSSVIKRPEGLRLIDDHFETLYEEQYAKEEEENGAEGTDGGGQMGTDSAHFLSLLAEEQSQRSCAERFQRELPDSELKGSVLRYAKAMEIGKGRAEPTEDILVDSAKRSRWDCESILSMHSTLYNHPTEIREAMKGIGRRRGRTTKEKGTANLEEMEIDGDQRDGPPAPSVRTRISMISSIRPKGETTEERRTRKSAVKEERRERRKEKKANKESFRAERLKLEAQRKTNQPKTRPMH</sequence>
<comment type="similarity">
    <text evidence="1">Belongs to the LTV1 family.</text>
</comment>
<feature type="compositionally biased region" description="Polar residues" evidence="3">
    <location>
        <begin position="461"/>
        <end position="471"/>
    </location>
</feature>
<feature type="compositionally biased region" description="Polar residues" evidence="3">
    <location>
        <begin position="227"/>
        <end position="237"/>
    </location>
</feature>
<feature type="region of interest" description="Disordered" evidence="3">
    <location>
        <begin position="193"/>
        <end position="239"/>
    </location>
</feature>
<feature type="region of interest" description="Disordered" evidence="3">
    <location>
        <begin position="255"/>
        <end position="280"/>
    </location>
</feature>
<evidence type="ECO:0000256" key="3">
    <source>
        <dbReference type="SAM" id="MobiDB-lite"/>
    </source>
</evidence>
<gene>
    <name evidence="4" type="ORF">niasHS_015958</name>
</gene>
<dbReference type="PANTHER" id="PTHR21531">
    <property type="entry name" value="LOW-TEMPERATURE VIABILITY PROTEIN LTV1-RELATED"/>
    <property type="match status" value="1"/>
</dbReference>
<proteinExistence type="inferred from homology"/>